<keyword evidence="7" id="KW-0539">Nucleus</keyword>
<evidence type="ECO:0000256" key="7">
    <source>
        <dbReference type="ARBA" id="ARBA00023242"/>
    </source>
</evidence>
<accession>A0A9P4HV93</accession>
<organism evidence="9 10">
    <name type="scientific">Saccharata proteae CBS 121410</name>
    <dbReference type="NCBI Taxonomy" id="1314787"/>
    <lineage>
        <taxon>Eukaryota</taxon>
        <taxon>Fungi</taxon>
        <taxon>Dikarya</taxon>
        <taxon>Ascomycota</taxon>
        <taxon>Pezizomycotina</taxon>
        <taxon>Dothideomycetes</taxon>
        <taxon>Dothideomycetes incertae sedis</taxon>
        <taxon>Botryosphaeriales</taxon>
        <taxon>Saccharataceae</taxon>
        <taxon>Saccharata</taxon>
    </lineage>
</organism>
<comment type="subcellular location">
    <subcellularLocation>
        <location evidence="1">Nucleus</location>
        <location evidence="1">Nuclear pore complex</location>
    </subcellularLocation>
</comment>
<gene>
    <name evidence="9" type="ORF">K490DRAFT_73916</name>
</gene>
<dbReference type="GO" id="GO:0006606">
    <property type="term" value="P:protein import into nucleus"/>
    <property type="evidence" value="ECO:0007669"/>
    <property type="project" value="TreeGrafter"/>
</dbReference>
<name>A0A9P4HV93_9PEZI</name>
<keyword evidence="4" id="KW-0653">Protein transport</keyword>
<evidence type="ECO:0000256" key="6">
    <source>
        <dbReference type="ARBA" id="ARBA00023132"/>
    </source>
</evidence>
<evidence type="ECO:0000256" key="3">
    <source>
        <dbReference type="ARBA" id="ARBA00022816"/>
    </source>
</evidence>
<reference evidence="9" key="1">
    <citation type="journal article" date="2020" name="Stud. Mycol.">
        <title>101 Dothideomycetes genomes: a test case for predicting lifestyles and emergence of pathogens.</title>
        <authorList>
            <person name="Haridas S."/>
            <person name="Albert R."/>
            <person name="Binder M."/>
            <person name="Bloem J."/>
            <person name="Labutti K."/>
            <person name="Salamov A."/>
            <person name="Andreopoulos B."/>
            <person name="Baker S."/>
            <person name="Barry K."/>
            <person name="Bills G."/>
            <person name="Bluhm B."/>
            <person name="Cannon C."/>
            <person name="Castanera R."/>
            <person name="Culley D."/>
            <person name="Daum C."/>
            <person name="Ezra D."/>
            <person name="Gonzalez J."/>
            <person name="Henrissat B."/>
            <person name="Kuo A."/>
            <person name="Liang C."/>
            <person name="Lipzen A."/>
            <person name="Lutzoni F."/>
            <person name="Magnuson J."/>
            <person name="Mondo S."/>
            <person name="Nolan M."/>
            <person name="Ohm R."/>
            <person name="Pangilinan J."/>
            <person name="Park H.-J."/>
            <person name="Ramirez L."/>
            <person name="Alfaro M."/>
            <person name="Sun H."/>
            <person name="Tritt A."/>
            <person name="Yoshinaga Y."/>
            <person name="Zwiers L.-H."/>
            <person name="Turgeon B."/>
            <person name="Goodwin S."/>
            <person name="Spatafora J."/>
            <person name="Crous P."/>
            <person name="Grigoriev I."/>
        </authorList>
    </citation>
    <scope>NUCLEOTIDE SEQUENCE</scope>
    <source>
        <strain evidence="9">CBS 121410</strain>
    </source>
</reference>
<keyword evidence="2" id="KW-0813">Transport</keyword>
<keyword evidence="3" id="KW-0509">mRNA transport</keyword>
<evidence type="ECO:0000256" key="4">
    <source>
        <dbReference type="ARBA" id="ARBA00022927"/>
    </source>
</evidence>
<keyword evidence="6" id="KW-0906">Nuclear pore complex</keyword>
<evidence type="ECO:0000256" key="8">
    <source>
        <dbReference type="SAM" id="MobiDB-lite"/>
    </source>
</evidence>
<dbReference type="GO" id="GO:0000055">
    <property type="term" value="P:ribosomal large subunit export from nucleus"/>
    <property type="evidence" value="ECO:0007669"/>
    <property type="project" value="InterPro"/>
</dbReference>
<sequence>MPRVLSYLPPWLSRGQPGFELFAQPQKSPRKVANGTSNDETPTARRSVAHRGNEIFVASGNELRWASLATLKDQGASITNAYRTLKLNVSGQISQIILSPNEDYMAICTSHTVHIAVLPDSHHLAAADNTPLKLKTFHLGPTVHVLDHAALASVLWHPLGHHGRCLVTVTTDANVRLWEFNKDNRVSFSEPELAIDLKKLATGVNSMDDFRASRINDKTGYSPDSFELEVASACFGSPSSRSGGRGWSPMTLWVAMKAGDIYALCPLLPRKWQYITDRETPLYLHSLEIQVQAKSADDEDNTPDSAYTQQSEWLEALDFALEEDRLTGDRVELYTRPSRPGPVPKLQGPFYLDPEIDSDADFEITDILVLEPPVENPVMPADEDMFEEMPAHEDSPALPVICITTSAGLLHVCLNFESVEGHWLPRERKPASTLKFTTDPASPTSFFISHEFGVFHVSLSPWLPALQDELLSLEAQEHTTELRIDALMSSSTGTVQQLIDYGNDAYLHPTNSANNFFTSCIAIASPSLGHFVLSTTGPIPHAVILEPPTSSLTHIDASSPTDTNIPFTYPPETLETPQPWPVYQPPPSLFSQSTIPSFLVREAHARHRQTLQSEIRLSTATLELLGKAHREIAAETQRLGVAASSLFTRCQWLQNELRDQIRKAGDVAGIVDEVTGGDEGGYDAVGAEAQGKVGKERIEERLEGVRAKQRKLIERTEKVRAKLGSESGRRVVSEKERAWFAEVEKLKATILDQDAEDLDPEEAKLLPARRLQAVKELKDEYVALAKELQSELKDRVDEGERRVIGEQEFRVPSGYRENKVRVVMELLAREEAMVEGVVGRLRRLNGANA</sequence>
<dbReference type="PANTHER" id="PTHR13257:SF0">
    <property type="entry name" value="NUCLEAR PORE COMPLEX PROTEIN NUP88"/>
    <property type="match status" value="1"/>
</dbReference>
<protein>
    <recommendedName>
        <fullName evidence="11">Nucleoporin Nup82</fullName>
    </recommendedName>
</protein>
<evidence type="ECO:0008006" key="11">
    <source>
        <dbReference type="Google" id="ProtNLM"/>
    </source>
</evidence>
<keyword evidence="5" id="KW-0811">Translocation</keyword>
<feature type="region of interest" description="Disordered" evidence="8">
    <location>
        <begin position="25"/>
        <end position="46"/>
    </location>
</feature>
<keyword evidence="10" id="KW-1185">Reference proteome</keyword>
<dbReference type="GO" id="GO:0005643">
    <property type="term" value="C:nuclear pore"/>
    <property type="evidence" value="ECO:0007669"/>
    <property type="project" value="UniProtKB-SubCell"/>
</dbReference>
<evidence type="ECO:0000256" key="5">
    <source>
        <dbReference type="ARBA" id="ARBA00023010"/>
    </source>
</evidence>
<evidence type="ECO:0000256" key="1">
    <source>
        <dbReference type="ARBA" id="ARBA00004567"/>
    </source>
</evidence>
<dbReference type="GO" id="GO:0000056">
    <property type="term" value="P:ribosomal small subunit export from nucleus"/>
    <property type="evidence" value="ECO:0007669"/>
    <property type="project" value="InterPro"/>
</dbReference>
<dbReference type="SUPFAM" id="SSF82171">
    <property type="entry name" value="DPP6 N-terminal domain-like"/>
    <property type="match status" value="1"/>
</dbReference>
<dbReference type="GO" id="GO:0006406">
    <property type="term" value="P:mRNA export from nucleus"/>
    <property type="evidence" value="ECO:0007669"/>
    <property type="project" value="TreeGrafter"/>
</dbReference>
<dbReference type="PANTHER" id="PTHR13257">
    <property type="entry name" value="NUCLEOPORIN NUP84-RELATED"/>
    <property type="match status" value="1"/>
</dbReference>
<dbReference type="AlphaFoldDB" id="A0A9P4HV93"/>
<dbReference type="GO" id="GO:0017056">
    <property type="term" value="F:structural constituent of nuclear pore"/>
    <property type="evidence" value="ECO:0007669"/>
    <property type="project" value="InterPro"/>
</dbReference>
<evidence type="ECO:0000313" key="9">
    <source>
        <dbReference type="EMBL" id="KAF2087101.1"/>
    </source>
</evidence>
<evidence type="ECO:0000313" key="10">
    <source>
        <dbReference type="Proteomes" id="UP000799776"/>
    </source>
</evidence>
<comment type="caution">
    <text evidence="9">The sequence shown here is derived from an EMBL/GenBank/DDBJ whole genome shotgun (WGS) entry which is preliminary data.</text>
</comment>
<evidence type="ECO:0000256" key="2">
    <source>
        <dbReference type="ARBA" id="ARBA00022448"/>
    </source>
</evidence>
<proteinExistence type="predicted"/>
<dbReference type="OrthoDB" id="341482at2759"/>
<dbReference type="Proteomes" id="UP000799776">
    <property type="component" value="Unassembled WGS sequence"/>
</dbReference>
<dbReference type="InterPro" id="IPR037700">
    <property type="entry name" value="NUP88/NUP82"/>
</dbReference>
<dbReference type="EMBL" id="ML978721">
    <property type="protein sequence ID" value="KAF2087101.1"/>
    <property type="molecule type" value="Genomic_DNA"/>
</dbReference>